<gene>
    <name evidence="1" type="ORF">QXL92_02750</name>
</gene>
<proteinExistence type="predicted"/>
<dbReference type="AlphaFoldDB" id="A0AAJ1S0W7"/>
<dbReference type="Proteomes" id="UP001229081">
    <property type="component" value="Unassembled WGS sequence"/>
</dbReference>
<name>A0AAJ1S0W7_9MYCO</name>
<dbReference type="RefSeq" id="WP_306254609.1">
    <property type="nucleotide sequence ID" value="NZ_JAUFSA010000001.1"/>
</dbReference>
<protein>
    <submittedName>
        <fullName evidence="1">Uncharacterized protein</fullName>
    </submittedName>
</protein>
<comment type="caution">
    <text evidence="1">The sequence shown here is derived from an EMBL/GenBank/DDBJ whole genome shotgun (WGS) entry which is preliminary data.</text>
</comment>
<organism evidence="1 2">
    <name type="scientific">Mycobacterium paragordonae</name>
    <dbReference type="NCBI Taxonomy" id="1389713"/>
    <lineage>
        <taxon>Bacteria</taxon>
        <taxon>Bacillati</taxon>
        <taxon>Actinomycetota</taxon>
        <taxon>Actinomycetes</taxon>
        <taxon>Mycobacteriales</taxon>
        <taxon>Mycobacteriaceae</taxon>
        <taxon>Mycobacterium</taxon>
    </lineage>
</organism>
<dbReference type="EMBL" id="JAUFSA010000001">
    <property type="protein sequence ID" value="MDP7733677.1"/>
    <property type="molecule type" value="Genomic_DNA"/>
</dbReference>
<accession>A0AAJ1S0W7</accession>
<evidence type="ECO:0000313" key="2">
    <source>
        <dbReference type="Proteomes" id="UP001229081"/>
    </source>
</evidence>
<reference evidence="1" key="1">
    <citation type="submission" date="2023-06" db="EMBL/GenBank/DDBJ databases">
        <title>Identification of two novel mycobacterium reveal diversities and complexities of Mycobacterium gordonae clade.</title>
        <authorList>
            <person name="Matsumoto Y."/>
            <person name="Nakamura S."/>
            <person name="Motooka D."/>
            <person name="Fukushima K."/>
        </authorList>
    </citation>
    <scope>NUCLEOTIDE SEQUENCE</scope>
    <source>
        <strain evidence="1">TY812</strain>
    </source>
</reference>
<sequence length="131" mass="14740">MRVITKDHGTFIVNADDFDSYDGQLEVGDDKAVFASGEWVLAVVVDDNELEIVEAEIVPRVVDEVTVELATGTVWADADGDQLTVRDGYWWRRYPEYFDTEHGGWFNLNCTVDERILVASGYGPYTEVLDA</sequence>
<evidence type="ECO:0000313" key="1">
    <source>
        <dbReference type="EMBL" id="MDP7733677.1"/>
    </source>
</evidence>